<dbReference type="Pfam" id="PF11387">
    <property type="entry name" value="DUF2795"/>
    <property type="match status" value="1"/>
</dbReference>
<dbReference type="Proteomes" id="UP000316603">
    <property type="component" value="Unassembled WGS sequence"/>
</dbReference>
<dbReference type="OrthoDB" id="6161020at2"/>
<accession>A0A561TRI1</accession>
<organism evidence="1 2">
    <name type="scientific">Streptomyces capillispiralis</name>
    <dbReference type="NCBI Taxonomy" id="68182"/>
    <lineage>
        <taxon>Bacteria</taxon>
        <taxon>Bacillati</taxon>
        <taxon>Actinomycetota</taxon>
        <taxon>Actinomycetes</taxon>
        <taxon>Kitasatosporales</taxon>
        <taxon>Streptomycetaceae</taxon>
        <taxon>Streptomyces</taxon>
    </lineage>
</organism>
<evidence type="ECO:0000313" key="2">
    <source>
        <dbReference type="Proteomes" id="UP000316603"/>
    </source>
</evidence>
<sequence>MADLSPIDLQKALKGADYPASRDDLVSVAKSNGADDTLVEKLTKTGTQQFDGPNEVQKAVFGNA</sequence>
<evidence type="ECO:0000313" key="1">
    <source>
        <dbReference type="EMBL" id="TWF89718.1"/>
    </source>
</evidence>
<protein>
    <submittedName>
        <fullName evidence="1">Uncharacterized protein DUF2795</fullName>
    </submittedName>
</protein>
<dbReference type="RefSeq" id="WP_145871210.1">
    <property type="nucleotide sequence ID" value="NZ_BNCE01000012.1"/>
</dbReference>
<comment type="caution">
    <text evidence="1">The sequence shown here is derived from an EMBL/GenBank/DDBJ whole genome shotgun (WGS) entry which is preliminary data.</text>
</comment>
<keyword evidence="2" id="KW-1185">Reference proteome</keyword>
<dbReference type="InterPro" id="IPR021527">
    <property type="entry name" value="DUF2795"/>
</dbReference>
<proteinExistence type="predicted"/>
<name>A0A561TRI1_9ACTN</name>
<dbReference type="EMBL" id="VIWV01000001">
    <property type="protein sequence ID" value="TWF89718.1"/>
    <property type="molecule type" value="Genomic_DNA"/>
</dbReference>
<gene>
    <name evidence="1" type="ORF">FHX78_116761</name>
</gene>
<dbReference type="AlphaFoldDB" id="A0A561TRI1"/>
<reference evidence="1 2" key="1">
    <citation type="submission" date="2019-06" db="EMBL/GenBank/DDBJ databases">
        <title>Sequencing the genomes of 1000 actinobacteria strains.</title>
        <authorList>
            <person name="Klenk H.-P."/>
        </authorList>
    </citation>
    <scope>NUCLEOTIDE SEQUENCE [LARGE SCALE GENOMIC DNA]</scope>
    <source>
        <strain evidence="1 2">DSM 41695</strain>
    </source>
</reference>